<proteinExistence type="predicted"/>
<gene>
    <name evidence="3" type="ORF">HR081_11080</name>
</gene>
<feature type="compositionally biased region" description="Low complexity" evidence="1">
    <location>
        <begin position="275"/>
        <end position="284"/>
    </location>
</feature>
<feature type="compositionally biased region" description="Polar residues" evidence="1">
    <location>
        <begin position="306"/>
        <end position="327"/>
    </location>
</feature>
<dbReference type="RefSeq" id="WP_182281216.1">
    <property type="nucleotide sequence ID" value="NZ_JABTCN010000049.1"/>
</dbReference>
<evidence type="ECO:0008006" key="5">
    <source>
        <dbReference type="Google" id="ProtNLM"/>
    </source>
</evidence>
<feature type="compositionally biased region" description="Polar residues" evidence="1">
    <location>
        <begin position="194"/>
        <end position="203"/>
    </location>
</feature>
<name>A0A9X0TPD6_9STAP</name>
<evidence type="ECO:0000313" key="4">
    <source>
        <dbReference type="Proteomes" id="UP000524893"/>
    </source>
</evidence>
<evidence type="ECO:0000313" key="3">
    <source>
        <dbReference type="EMBL" id="MBA8777411.1"/>
    </source>
</evidence>
<feature type="compositionally biased region" description="Basic and acidic residues" evidence="1">
    <location>
        <begin position="204"/>
        <end position="273"/>
    </location>
</feature>
<accession>A0A9X0TPD6</accession>
<feature type="compositionally biased region" description="Polar residues" evidence="1">
    <location>
        <begin position="170"/>
        <end position="183"/>
    </location>
</feature>
<evidence type="ECO:0000256" key="1">
    <source>
        <dbReference type="SAM" id="MobiDB-lite"/>
    </source>
</evidence>
<feature type="compositionally biased region" description="Basic and acidic residues" evidence="1">
    <location>
        <begin position="116"/>
        <end position="134"/>
    </location>
</feature>
<feature type="region of interest" description="Disordered" evidence="1">
    <location>
        <begin position="75"/>
        <end position="357"/>
    </location>
</feature>
<keyword evidence="2" id="KW-1133">Transmembrane helix</keyword>
<dbReference type="NCBIfam" id="NF039170">
    <property type="entry name" value="SdrH_fam_CTERM"/>
    <property type="match status" value="1"/>
</dbReference>
<dbReference type="EMBL" id="JABTCN010000049">
    <property type="protein sequence ID" value="MBA8777411.1"/>
    <property type="molecule type" value="Genomic_DNA"/>
</dbReference>
<feature type="compositionally biased region" description="Basic and acidic residues" evidence="1">
    <location>
        <begin position="287"/>
        <end position="298"/>
    </location>
</feature>
<keyword evidence="2" id="KW-0812">Transmembrane</keyword>
<organism evidence="3 4">
    <name type="scientific">Staphylococcus coagulans</name>
    <dbReference type="NCBI Taxonomy" id="74706"/>
    <lineage>
        <taxon>Bacteria</taxon>
        <taxon>Bacillati</taxon>
        <taxon>Bacillota</taxon>
        <taxon>Bacilli</taxon>
        <taxon>Bacillales</taxon>
        <taxon>Staphylococcaceae</taxon>
        <taxon>Staphylococcus</taxon>
    </lineage>
</organism>
<reference evidence="3 4" key="1">
    <citation type="journal article" date="2020" name="Access Microbiol">
        <title>Isolation and genome sequencing of Staphylococcus schleiferi subspecies coagulans from Antarctic seals.</title>
        <authorList>
            <person name="Foster G."/>
            <person name="Robb A."/>
            <person name="Paterson G.K."/>
        </authorList>
    </citation>
    <scope>NUCLEOTIDE SEQUENCE [LARGE SCALE GENOMIC DNA]</scope>
    <source>
        <strain evidence="3 4">M615/02/4</strain>
    </source>
</reference>
<feature type="compositionally biased region" description="Polar residues" evidence="1">
    <location>
        <begin position="75"/>
        <end position="114"/>
    </location>
</feature>
<comment type="caution">
    <text evidence="3">The sequence shown here is derived from an EMBL/GenBank/DDBJ whole genome shotgun (WGS) entry which is preliminary data.</text>
</comment>
<dbReference type="Proteomes" id="UP000524893">
    <property type="component" value="Unassembled WGS sequence"/>
</dbReference>
<keyword evidence="2" id="KW-0472">Membrane</keyword>
<protein>
    <recommendedName>
        <fullName evidence="5">Membrane anchored protein</fullName>
    </recommendedName>
</protein>
<feature type="transmembrane region" description="Helical" evidence="2">
    <location>
        <begin position="505"/>
        <end position="524"/>
    </location>
</feature>
<dbReference type="AlphaFoldDB" id="A0A9X0TPD6"/>
<evidence type="ECO:0000256" key="2">
    <source>
        <dbReference type="SAM" id="Phobius"/>
    </source>
</evidence>
<sequence length="530" mass="58973">MSGRKVPSFRKVITKTGVYTMGLLCLTQPLLNVSAHAYAMTDDAQSHSNAYISESGLYNEATLLNKATRNKENQSLQNNNVNHQYTATPSSTKESYNRIGKSNSVPVTNVQAPTINKKDSEQLKSETQKEDEHASSSNNASQEEAQSENSQQNGNNGANEDPAPIKPENHTQPSDQGQASPQGGETPPKDETGDSSQVGNSPSKPDHELPDKDDKPSDSDQQPPKHDDKPSDSDQQPPKHDDKPSDSDQQPPKHDDKPSDSDQQPPKHDDKPPASDQQSDQGQKPKPKPDTPKPEDSHTQGGNGGASTSHPNYPSHQNGPAQPNANGQFPYPNIPHYQPNGTTDHFIPKNQASNNQSNNDFYQRYSKLIGTGYKYNPLFTEQIENLKQNGNLADFSVQQLNQKQQFLNNSYLNQLQKNSDYFRFQYFNPLSTQKYYNNLDKQVLALITGKVGSMPDLKKPSDKTVENDHQQDKVEKIEQHGENLTEKNMNNEDPDTKHTFSLKSISMVGALSVGCVSIISYILWRRRHHI</sequence>
<feature type="compositionally biased region" description="Low complexity" evidence="1">
    <location>
        <begin position="135"/>
        <end position="160"/>
    </location>
</feature>